<feature type="coiled-coil region" evidence="1">
    <location>
        <begin position="84"/>
        <end position="121"/>
    </location>
</feature>
<evidence type="ECO:0000313" key="2">
    <source>
        <dbReference type="EMBL" id="UTC28597.1"/>
    </source>
</evidence>
<dbReference type="SUPFAM" id="SSF52540">
    <property type="entry name" value="P-loop containing nucleoside triphosphate hydrolases"/>
    <property type="match status" value="2"/>
</dbReference>
<keyword evidence="1" id="KW-0175">Coiled coil</keyword>
<evidence type="ECO:0000313" key="3">
    <source>
        <dbReference type="Proteomes" id="UP001056634"/>
    </source>
</evidence>
<sequence length="332" mass="35562">MTDKNQTCEVTVTVSGDAGSGKSTLMAVLAQALRGAGHEVVVPENTPSTTRAISDLSRPYRVTFREAKPGAETLTVVVDTKDIADELEGLVERTEGLAEALTAARQEAAEASARATKSEAKLGEFREALIERSKELHDLRERIPSPARAEMMITEALTYARESAIIERDRQEVVRRTEDLKSESSKMRDEATARLKEAHALLTHALTGARPRVKTPADIALERRAAARQLSATDKLALANGASPVTSAEQVVASALDDSAQSIAEAMFEDAGMGYNDAVEAMAQARAADAAVPLTQSEAVWKEASLTSAIERDLDADTVAHPLFAKLLEGRA</sequence>
<dbReference type="Gene3D" id="3.40.50.300">
    <property type="entry name" value="P-loop containing nucleotide triphosphate hydrolases"/>
    <property type="match status" value="1"/>
</dbReference>
<keyword evidence="3" id="KW-1185">Reference proteome</keyword>
<gene>
    <name evidence="2" type="ORF">MARCHEWKA_00840</name>
</gene>
<protein>
    <submittedName>
        <fullName evidence="2">P-loop containing nucleoside triphosphate hydrolase</fullName>
    </submittedName>
</protein>
<keyword evidence="2" id="KW-0378">Hydrolase</keyword>
<accession>A0A9E7STQ2</accession>
<dbReference type="EMBL" id="ON529851">
    <property type="protein sequence ID" value="UTC28597.1"/>
    <property type="molecule type" value="Genomic_DNA"/>
</dbReference>
<name>A0A9E7STQ2_9CAUD</name>
<organism evidence="2 3">
    <name type="scientific">Brevundimonas phage vB_BpoS-Marchewka</name>
    <dbReference type="NCBI Taxonomy" id="2948604"/>
    <lineage>
        <taxon>Viruses</taxon>
        <taxon>Duplodnaviria</taxon>
        <taxon>Heunggongvirae</taxon>
        <taxon>Uroviricota</taxon>
        <taxon>Caudoviricetes</taxon>
        <taxon>Jeanschmidtviridae</taxon>
        <taxon>Marchewkavirus</taxon>
        <taxon>Marchewkavirus marchewka</taxon>
    </lineage>
</organism>
<dbReference type="InterPro" id="IPR027417">
    <property type="entry name" value="P-loop_NTPase"/>
</dbReference>
<evidence type="ECO:0000256" key="1">
    <source>
        <dbReference type="SAM" id="Coils"/>
    </source>
</evidence>
<reference evidence="2" key="1">
    <citation type="submission" date="2022-04" db="EMBL/GenBank/DDBJ databases">
        <authorList>
            <person name="Friedrich I."/>
            <person name="Schneider D."/>
            <person name="Poehlein A."/>
            <person name="Hertel R."/>
            <person name="Daniel R."/>
        </authorList>
    </citation>
    <scope>NUCLEOTIDE SEQUENCE</scope>
</reference>
<dbReference type="GO" id="GO:0016787">
    <property type="term" value="F:hydrolase activity"/>
    <property type="evidence" value="ECO:0007669"/>
    <property type="project" value="UniProtKB-KW"/>
</dbReference>
<proteinExistence type="predicted"/>
<dbReference type="Proteomes" id="UP001056634">
    <property type="component" value="Segment"/>
</dbReference>